<gene>
    <name evidence="2" type="ORF">ABL78_2459</name>
</gene>
<evidence type="ECO:0000313" key="2">
    <source>
        <dbReference type="EMBL" id="KPI88446.1"/>
    </source>
</evidence>
<dbReference type="VEuPathDB" id="TriTrypDB:Lsey_0050_0170"/>
<proteinExistence type="predicted"/>
<sequence length="854" mass="89952">MLGCYPSVADQVRTSARDDRSGGVSRLEQAEEEEGGNGLRENRVSAHMSSSRTNTDGPHTPPTVCRHSWLQLHTQDDAPFSYVGEPALHARAREAPFQPSPTSFAPFMDGVTELYGARCSSCPAANRSVAPARYSVECSVVGGCGGRGGSAGRHTVLLGGVGVDGSSLQATPTTGTYATDSAVATVAFAAARPTILMHAAAPPLRRSVGHSAASGCIPREDEELDRKADGDMGHRYAPVEHPLFIRTCAEASATHLTRFSGGSSAGGSSPGMCARVGRPTTLRCTEASFGACQQWGDDGDEEPWMGGATQVWRNSAELNDLAVSTHRSALASTGPQDEDEAVVVPAFSHSSTAGACSQQKRFPFTEGACQQLTRSCLAPHTDARLQSDFAVLFTEEGANEESTAAQDEIAKQDFLTSAVQNLSLTGLEDAPRKSYVRSTVSSPTHRIAKGDANTGAPAGSENTALWGTEEDLCVPPAETKPLYLARLTEGTDAEVVPITSIASQQHDGLHQDGSVAVERAVGGDTTPQGWFFTSQVHQTVVGGSTADSSATADAVAAQLARLSLQASPTQKRLAFEEEEEDGLEGSRSPTISSAPTRSATDARAGDSAGTANCAPRETAFGQRSTYRGRGDTVGRNVFLSTNRWTSDGRVGSLNGLQLLRSRKRCLEEMQATDTEVGARCITVKCAPHPTGAASSAGDLGSRHAGAVVRTSPQEDLKRLKREEQRYERRQHLVHGEANAEDLIPAPMRAGGAPPVYSSASRCPLEQRAYSQEDSQQPLPLPSLAHGDATNWSQLSSISFSTGMTGILSYSLPSQREACPAAGSSDAAVCTSGSCSQVLAPLPTNVTQHYPHFKL</sequence>
<feature type="compositionally biased region" description="Polar residues" evidence="1">
    <location>
        <begin position="587"/>
        <end position="599"/>
    </location>
</feature>
<evidence type="ECO:0000313" key="3">
    <source>
        <dbReference type="Proteomes" id="UP000038009"/>
    </source>
</evidence>
<evidence type="ECO:0000256" key="1">
    <source>
        <dbReference type="SAM" id="MobiDB-lite"/>
    </source>
</evidence>
<dbReference type="EMBL" id="LJSK01000050">
    <property type="protein sequence ID" value="KPI88446.1"/>
    <property type="molecule type" value="Genomic_DNA"/>
</dbReference>
<organism evidence="2 3">
    <name type="scientific">Leptomonas seymouri</name>
    <dbReference type="NCBI Taxonomy" id="5684"/>
    <lineage>
        <taxon>Eukaryota</taxon>
        <taxon>Discoba</taxon>
        <taxon>Euglenozoa</taxon>
        <taxon>Kinetoplastea</taxon>
        <taxon>Metakinetoplastina</taxon>
        <taxon>Trypanosomatida</taxon>
        <taxon>Trypanosomatidae</taxon>
        <taxon>Leishmaniinae</taxon>
        <taxon>Leptomonas</taxon>
    </lineage>
</organism>
<protein>
    <submittedName>
        <fullName evidence="2">Uncharacterized protein</fullName>
    </submittedName>
</protein>
<keyword evidence="3" id="KW-1185">Reference proteome</keyword>
<feature type="compositionally biased region" description="Polar residues" evidence="1">
    <location>
        <begin position="47"/>
        <end position="57"/>
    </location>
</feature>
<dbReference type="AlphaFoldDB" id="A0A0N0P766"/>
<feature type="region of interest" description="Disordered" evidence="1">
    <location>
        <begin position="435"/>
        <end position="458"/>
    </location>
</feature>
<comment type="caution">
    <text evidence="2">The sequence shown here is derived from an EMBL/GenBank/DDBJ whole genome shotgun (WGS) entry which is preliminary data.</text>
</comment>
<name>A0A0N0P766_LEPSE</name>
<feature type="region of interest" description="Disordered" evidence="1">
    <location>
        <begin position="734"/>
        <end position="758"/>
    </location>
</feature>
<dbReference type="OMA" id="CTPRTVC"/>
<dbReference type="Proteomes" id="UP000038009">
    <property type="component" value="Unassembled WGS sequence"/>
</dbReference>
<dbReference type="OrthoDB" id="264683at2759"/>
<accession>A0A0N0P766</accession>
<feature type="region of interest" description="Disordered" evidence="1">
    <location>
        <begin position="693"/>
        <end position="716"/>
    </location>
</feature>
<feature type="region of interest" description="Disordered" evidence="1">
    <location>
        <begin position="567"/>
        <end position="627"/>
    </location>
</feature>
<feature type="region of interest" description="Disordered" evidence="1">
    <location>
        <begin position="1"/>
        <end position="64"/>
    </location>
</feature>
<reference evidence="2 3" key="1">
    <citation type="journal article" date="2015" name="PLoS Pathog.">
        <title>Leptomonas seymouri: Adaptations to the Dixenous Life Cycle Analyzed by Genome Sequencing, Transcriptome Profiling and Co-infection with Leishmania donovani.</title>
        <authorList>
            <person name="Kraeva N."/>
            <person name="Butenko A."/>
            <person name="Hlavacova J."/>
            <person name="Kostygov A."/>
            <person name="Myskova J."/>
            <person name="Grybchuk D."/>
            <person name="Lestinova T."/>
            <person name="Votypka J."/>
            <person name="Volf P."/>
            <person name="Opperdoes F."/>
            <person name="Flegontov P."/>
            <person name="Lukes J."/>
            <person name="Yurchenko V."/>
        </authorList>
    </citation>
    <scope>NUCLEOTIDE SEQUENCE [LARGE SCALE GENOMIC DNA]</scope>
    <source>
        <strain evidence="2 3">ATCC 30220</strain>
    </source>
</reference>